<proteinExistence type="predicted"/>
<protein>
    <submittedName>
        <fullName evidence="1">DUF309 domain-containing protein</fullName>
    </submittedName>
</protein>
<name>A0A7M1AYF8_9BACT</name>
<dbReference type="Proteomes" id="UP000593719">
    <property type="component" value="Chromosome"/>
</dbReference>
<dbReference type="RefSeq" id="WP_193150872.1">
    <property type="nucleotide sequence ID" value="NZ_CP041235.1"/>
</dbReference>
<dbReference type="KEGG" id="ssei:FJR45_00475"/>
<evidence type="ECO:0000313" key="1">
    <source>
        <dbReference type="EMBL" id="QOP42509.1"/>
    </source>
</evidence>
<accession>A0A7M1AYF8</accession>
<organism evidence="1 2">
    <name type="scientific">Sulfurimonas sediminis</name>
    <dbReference type="NCBI Taxonomy" id="2590020"/>
    <lineage>
        <taxon>Bacteria</taxon>
        <taxon>Pseudomonadati</taxon>
        <taxon>Campylobacterota</taxon>
        <taxon>Epsilonproteobacteria</taxon>
        <taxon>Campylobacterales</taxon>
        <taxon>Sulfurimonadaceae</taxon>
        <taxon>Sulfurimonas</taxon>
    </lineage>
</organism>
<dbReference type="AlphaFoldDB" id="A0A7M1AYF8"/>
<dbReference type="InterPro" id="IPR023203">
    <property type="entry name" value="TTHA0068_sf"/>
</dbReference>
<gene>
    <name evidence="1" type="ORF">FJR45_00475</name>
</gene>
<dbReference type="InterPro" id="IPR005500">
    <property type="entry name" value="DUF309"/>
</dbReference>
<sequence length="109" mass="13450">MKTMHKHIDEFIKCLEEERYYDAHEALEAAWFPRRFEKDKEVKLLKGFINASVSFELIKRGRKEQSKKVWANYLKYRPFLFEIDSPCQNRYYQLSRLVETIKKDNRHRF</sequence>
<dbReference type="EMBL" id="CP041235">
    <property type="protein sequence ID" value="QOP42509.1"/>
    <property type="molecule type" value="Genomic_DNA"/>
</dbReference>
<keyword evidence="2" id="KW-1185">Reference proteome</keyword>
<dbReference type="Pfam" id="PF03745">
    <property type="entry name" value="DUF309"/>
    <property type="match status" value="1"/>
</dbReference>
<reference evidence="1 2" key="1">
    <citation type="submission" date="2019-06" db="EMBL/GenBank/DDBJ databases">
        <title>Sulfurimonas gotlandica sp. nov., a chemoautotrophic and psychrotolerant epsilonproteobacterium isolated from a pelagic redoxcline, and an emended description of the genus Sulfurimonas.</title>
        <authorList>
            <person name="Wang S."/>
            <person name="Jiang L."/>
            <person name="Shao Z."/>
        </authorList>
    </citation>
    <scope>NUCLEOTIDE SEQUENCE [LARGE SCALE GENOMIC DNA]</scope>
    <source>
        <strain evidence="1 2">S2-6</strain>
    </source>
</reference>
<dbReference type="SUPFAM" id="SSF140663">
    <property type="entry name" value="TTHA0068-like"/>
    <property type="match status" value="1"/>
</dbReference>
<dbReference type="Gene3D" id="1.10.3450.10">
    <property type="entry name" value="TTHA0068-like"/>
    <property type="match status" value="1"/>
</dbReference>
<evidence type="ECO:0000313" key="2">
    <source>
        <dbReference type="Proteomes" id="UP000593719"/>
    </source>
</evidence>